<feature type="transmembrane region" description="Helical" evidence="1">
    <location>
        <begin position="59"/>
        <end position="79"/>
    </location>
</feature>
<keyword evidence="3" id="KW-1185">Reference proteome</keyword>
<dbReference type="EMBL" id="JAODUP010000336">
    <property type="protein sequence ID" value="KAK2152226.1"/>
    <property type="molecule type" value="Genomic_DNA"/>
</dbReference>
<name>A0AAD9JGG6_9ANNE</name>
<comment type="caution">
    <text evidence="2">The sequence shown here is derived from an EMBL/GenBank/DDBJ whole genome shotgun (WGS) entry which is preliminary data.</text>
</comment>
<organism evidence="2 3">
    <name type="scientific">Paralvinella palmiformis</name>
    <dbReference type="NCBI Taxonomy" id="53620"/>
    <lineage>
        <taxon>Eukaryota</taxon>
        <taxon>Metazoa</taxon>
        <taxon>Spiralia</taxon>
        <taxon>Lophotrochozoa</taxon>
        <taxon>Annelida</taxon>
        <taxon>Polychaeta</taxon>
        <taxon>Sedentaria</taxon>
        <taxon>Canalipalpata</taxon>
        <taxon>Terebellida</taxon>
        <taxon>Terebelliformia</taxon>
        <taxon>Alvinellidae</taxon>
        <taxon>Paralvinella</taxon>
    </lineage>
</organism>
<proteinExistence type="predicted"/>
<keyword evidence="1" id="KW-1133">Transmembrane helix</keyword>
<dbReference type="Proteomes" id="UP001208570">
    <property type="component" value="Unassembled WGS sequence"/>
</dbReference>
<keyword evidence="1" id="KW-0472">Membrane</keyword>
<evidence type="ECO:0000313" key="2">
    <source>
        <dbReference type="EMBL" id="KAK2152226.1"/>
    </source>
</evidence>
<evidence type="ECO:0000313" key="3">
    <source>
        <dbReference type="Proteomes" id="UP001208570"/>
    </source>
</evidence>
<dbReference type="AlphaFoldDB" id="A0AAD9JGG6"/>
<feature type="transmembrane region" description="Helical" evidence="1">
    <location>
        <begin position="27"/>
        <end position="47"/>
    </location>
</feature>
<sequence length="151" mass="16700">MIRGTWIVRDPEDDLPPTSCWLRASHLFFSSVVLMFASCSVLVASYYDDSLRRFRDPGAGILGLSSLSAVACGLCYMFIELRVQDKSELCRHFHDCLCCAISDPRESSALENVVFYKKIAPEYRAAAAATAAPSHAATDCCHQDLSPRNVM</sequence>
<evidence type="ECO:0000256" key="1">
    <source>
        <dbReference type="SAM" id="Phobius"/>
    </source>
</evidence>
<protein>
    <submittedName>
        <fullName evidence="2">Uncharacterized protein</fullName>
    </submittedName>
</protein>
<gene>
    <name evidence="2" type="ORF">LSH36_336g03011</name>
</gene>
<reference evidence="2" key="1">
    <citation type="journal article" date="2023" name="Mol. Biol. Evol.">
        <title>Third-Generation Sequencing Reveals the Adaptive Role of the Epigenome in Three Deep-Sea Polychaetes.</title>
        <authorList>
            <person name="Perez M."/>
            <person name="Aroh O."/>
            <person name="Sun Y."/>
            <person name="Lan Y."/>
            <person name="Juniper S.K."/>
            <person name="Young C.R."/>
            <person name="Angers B."/>
            <person name="Qian P.Y."/>
        </authorList>
    </citation>
    <scope>NUCLEOTIDE SEQUENCE</scope>
    <source>
        <strain evidence="2">P08H-3</strain>
    </source>
</reference>
<accession>A0AAD9JGG6</accession>
<keyword evidence="1" id="KW-0812">Transmembrane</keyword>